<keyword evidence="1" id="KW-0732">Signal</keyword>
<evidence type="ECO:0000256" key="1">
    <source>
        <dbReference type="SAM" id="SignalP"/>
    </source>
</evidence>
<proteinExistence type="predicted"/>
<organism evidence="2 3">
    <name type="scientific">Chitinophaga qingshengii</name>
    <dbReference type="NCBI Taxonomy" id="1569794"/>
    <lineage>
        <taxon>Bacteria</taxon>
        <taxon>Pseudomonadati</taxon>
        <taxon>Bacteroidota</taxon>
        <taxon>Chitinophagia</taxon>
        <taxon>Chitinophagales</taxon>
        <taxon>Chitinophagaceae</taxon>
        <taxon>Chitinophaga</taxon>
    </lineage>
</organism>
<accession>A0ABR7TWT2</accession>
<dbReference type="RefSeq" id="WP_188091552.1">
    <property type="nucleotide sequence ID" value="NZ_JACVFC010000005.1"/>
</dbReference>
<dbReference type="EMBL" id="JACVFC010000005">
    <property type="protein sequence ID" value="MBC9934458.1"/>
    <property type="molecule type" value="Genomic_DNA"/>
</dbReference>
<comment type="caution">
    <text evidence="2">The sequence shown here is derived from an EMBL/GenBank/DDBJ whole genome shotgun (WGS) entry which is preliminary data.</text>
</comment>
<gene>
    <name evidence="2" type="ORF">ICL07_28990</name>
</gene>
<feature type="chain" id="PRO_5046150051" description="DUF4397 domain-containing protein" evidence="1">
    <location>
        <begin position="23"/>
        <end position="301"/>
    </location>
</feature>
<protein>
    <recommendedName>
        <fullName evidence="4">DUF4397 domain-containing protein</fullName>
    </recommendedName>
</protein>
<reference evidence="2 3" key="1">
    <citation type="submission" date="2020-09" db="EMBL/GenBank/DDBJ databases">
        <title>Genome sequences of type strains of Chitinophaga qingshengii and Chitinophaga varians.</title>
        <authorList>
            <person name="Kittiwongwattana C."/>
        </authorList>
    </citation>
    <scope>NUCLEOTIDE SEQUENCE [LARGE SCALE GENOMIC DNA]</scope>
    <source>
        <strain evidence="2 3">JCM 30026</strain>
    </source>
</reference>
<evidence type="ECO:0000313" key="2">
    <source>
        <dbReference type="EMBL" id="MBC9934458.1"/>
    </source>
</evidence>
<evidence type="ECO:0000313" key="3">
    <source>
        <dbReference type="Proteomes" id="UP000659124"/>
    </source>
</evidence>
<sequence>MRIRLYALVLCCAMIGISACNKDVQPAVPENGNISKVNFYSSSDVLALYNMGGIGVFIDSPVTKRSGFTPFFNLSTKPQRMEYPTVYSSTPAIMYTSFRAGAHQFRFNYMVPDTTITMEGILPHSMLTDTSFSLERDEETLLWLADKPLTAEGLEPAFQLLALTLKGRAKIDTGTVAFYILHQGADAGPLRCARVLPDGKLSEAQVPQKLTYGQTTDMILFNIKDASNGLLGLRFYDATTGAELVNTAIPATGGHGYVLSVQGFRNDHQFKIPVSLNEDKTVNYSTKTVTANLRSGLRQLW</sequence>
<evidence type="ECO:0008006" key="4">
    <source>
        <dbReference type="Google" id="ProtNLM"/>
    </source>
</evidence>
<name>A0ABR7TWT2_9BACT</name>
<dbReference type="Proteomes" id="UP000659124">
    <property type="component" value="Unassembled WGS sequence"/>
</dbReference>
<feature type="signal peptide" evidence="1">
    <location>
        <begin position="1"/>
        <end position="22"/>
    </location>
</feature>
<dbReference type="PROSITE" id="PS51257">
    <property type="entry name" value="PROKAR_LIPOPROTEIN"/>
    <property type="match status" value="1"/>
</dbReference>
<keyword evidence="3" id="KW-1185">Reference proteome</keyword>